<feature type="compositionally biased region" description="Low complexity" evidence="1">
    <location>
        <begin position="210"/>
        <end position="220"/>
    </location>
</feature>
<gene>
    <name evidence="2" type="ORF">SEPCBS119000_004254</name>
</gene>
<feature type="region of interest" description="Disordered" evidence="1">
    <location>
        <begin position="141"/>
        <end position="237"/>
    </location>
</feature>
<feature type="region of interest" description="Disordered" evidence="1">
    <location>
        <begin position="255"/>
        <end position="275"/>
    </location>
</feature>
<dbReference type="Proteomes" id="UP001642502">
    <property type="component" value="Unassembled WGS sequence"/>
</dbReference>
<feature type="compositionally biased region" description="Low complexity" evidence="1">
    <location>
        <begin position="1106"/>
        <end position="1135"/>
    </location>
</feature>
<evidence type="ECO:0000256" key="1">
    <source>
        <dbReference type="SAM" id="MobiDB-lite"/>
    </source>
</evidence>
<evidence type="ECO:0000313" key="3">
    <source>
        <dbReference type="Proteomes" id="UP001642502"/>
    </source>
</evidence>
<evidence type="ECO:0000313" key="2">
    <source>
        <dbReference type="EMBL" id="CAK7270766.1"/>
    </source>
</evidence>
<feature type="region of interest" description="Disordered" evidence="1">
    <location>
        <begin position="1009"/>
        <end position="1029"/>
    </location>
</feature>
<sequence>MGVDAEELILRSFRDVIERGNDTVTNAETNGSNSNVERETLADMGKAGRALVREGERALKRLQPLWDGQVEKYGDAFKDALLQLDNIERRRRDLEDLLYDFEDYTVPACFDPAKFADLQAATRSFALDVISSTKRLKLGSPKRTTAAAPLVTASSSAQYTSSNEGDGKTSSFPPLPPLPTPMAIVPPSWPTPRLMSLPAKGDLERRPRLSRSSLARGSDLTVPRSPSLTSAPAANSHSRIMASNAAEIADNDEPLVDSAAHGSPRTAPTDLPSLYSMPSNQTLSSRVSLHRASTRSTQCTSMSGASSKGARDYDFVKRYQLYDHPEIQDQRLPDLDEGLNRAAVAPDLHARLPPSIPRTSAWVRSHQQYQQQQLQRLRPKAIRDHVPTYGNDCPPNSAGYEEPVLLSRSSSFTVDDCARSATTATALSSASTVYSLPDGSIPAMKSKLQASNPMSAPNYTSSPVLVCSSPPLSPTDTNEYTIGTGGMDSELAMPPLHGPAAASDPSLVVAPNQMSAESIPPLQSIQDFVRFAPSPPVPAMRFSLLPKELIGKLQPDDDTLASNYAVDEAPARNPESQEREDQACQRPYSPLVNSGTQLDTSVRADHVHQTERPASRSAHWSLTPKVPPVTYKLNASAAALCPVSPSALPGKPREPGEKHFDHGLMVVEDEDQLTAEMRATTLAATDDGASDDKMTADLPHKRNFVRESDCSIGPKSTFERMGGFCNGALLYRTGGHWTAIKQQGGYVANKQASIGRCVSCGYGHNYEEVRLDMDRKPEATFTKANGVRFRLRLLYKSHIGNNTSSQRQPESHYACVFCVHSGASAREGDATVFTTPEHLLLHIARHPQPLPVVPGITVLYGSQPGSSGLTSGGHLSSAMSSVSTGSNTADANDFDLHLVNPPLPTPVPPAISQSAVATASCEHVQRYGGKKLARPPHYGGDMLHFLAGARIVSVMFPEQWEGKWCMGWHDGFVGAFPAKCVQVEPPRQNEIPMASSDSGMSVTARWKWKPGEGRQEATEKKTGRTSKFKSQAESEAASVWLSFEKGETIFNVRCLYADHWCWAGTNSKGRFGVFPQSHIITRTLQQEMLAPSRPVKSSWSTRSLFRGTSGSGSCRPPSSSAVSSTSNSTGRTRFR</sequence>
<proteinExistence type="predicted"/>
<keyword evidence="3" id="KW-1185">Reference proteome</keyword>
<organism evidence="2 3">
    <name type="scientific">Sporothrix epigloea</name>
    <dbReference type="NCBI Taxonomy" id="1892477"/>
    <lineage>
        <taxon>Eukaryota</taxon>
        <taxon>Fungi</taxon>
        <taxon>Dikarya</taxon>
        <taxon>Ascomycota</taxon>
        <taxon>Pezizomycotina</taxon>
        <taxon>Sordariomycetes</taxon>
        <taxon>Sordariomycetidae</taxon>
        <taxon>Ophiostomatales</taxon>
        <taxon>Ophiostomataceae</taxon>
        <taxon>Sporothrix</taxon>
    </lineage>
</organism>
<feature type="compositionally biased region" description="Polar residues" evidence="1">
    <location>
        <begin position="224"/>
        <end position="237"/>
    </location>
</feature>
<dbReference type="SUPFAM" id="SSF50044">
    <property type="entry name" value="SH3-domain"/>
    <property type="match status" value="2"/>
</dbReference>
<dbReference type="EMBL" id="CAWUON010000063">
    <property type="protein sequence ID" value="CAK7270766.1"/>
    <property type="molecule type" value="Genomic_DNA"/>
</dbReference>
<reference evidence="2 3" key="1">
    <citation type="submission" date="2024-01" db="EMBL/GenBank/DDBJ databases">
        <authorList>
            <person name="Allen C."/>
            <person name="Tagirdzhanova G."/>
        </authorList>
    </citation>
    <scope>NUCLEOTIDE SEQUENCE [LARGE SCALE GENOMIC DNA]</scope>
    <source>
        <strain evidence="2 3">CBS 119000</strain>
    </source>
</reference>
<protein>
    <recommendedName>
        <fullName evidence="4">Sh3 domain containing protein</fullName>
    </recommendedName>
</protein>
<feature type="compositionally biased region" description="Polar residues" evidence="1">
    <location>
        <begin position="152"/>
        <end position="172"/>
    </location>
</feature>
<dbReference type="CDD" id="cd00174">
    <property type="entry name" value="SH3"/>
    <property type="match status" value="1"/>
</dbReference>
<feature type="region of interest" description="Disordered" evidence="1">
    <location>
        <begin position="568"/>
        <end position="597"/>
    </location>
</feature>
<feature type="compositionally biased region" description="Basic and acidic residues" evidence="1">
    <location>
        <begin position="1009"/>
        <end position="1022"/>
    </location>
</feature>
<evidence type="ECO:0008006" key="4">
    <source>
        <dbReference type="Google" id="ProtNLM"/>
    </source>
</evidence>
<name>A0ABP0DV60_9PEZI</name>
<dbReference type="InterPro" id="IPR036028">
    <property type="entry name" value="SH3-like_dom_sf"/>
</dbReference>
<comment type="caution">
    <text evidence="2">The sequence shown here is derived from an EMBL/GenBank/DDBJ whole genome shotgun (WGS) entry which is preliminary data.</text>
</comment>
<accession>A0ABP0DV60</accession>
<feature type="region of interest" description="Disordered" evidence="1">
    <location>
        <begin position="1100"/>
        <end position="1135"/>
    </location>
</feature>